<evidence type="ECO:0000256" key="6">
    <source>
        <dbReference type="ARBA" id="ARBA00022840"/>
    </source>
</evidence>
<dbReference type="InterPro" id="IPR003593">
    <property type="entry name" value="AAA+_ATPase"/>
</dbReference>
<organism evidence="11 12">
    <name type="scientific">Chromohalobacter israelensis (strain ATCC BAA-138 / DSM 3043 / CIP 106854 / NCIMB 13768 / 1H11)</name>
    <name type="common">Chromohalobacter salexigens</name>
    <dbReference type="NCBI Taxonomy" id="290398"/>
    <lineage>
        <taxon>Bacteria</taxon>
        <taxon>Pseudomonadati</taxon>
        <taxon>Pseudomonadota</taxon>
        <taxon>Gammaproteobacteria</taxon>
        <taxon>Oceanospirillales</taxon>
        <taxon>Halomonadaceae</taxon>
        <taxon>Chromohalobacter</taxon>
    </lineage>
</organism>
<keyword evidence="7" id="KW-0472">Membrane</keyword>
<dbReference type="Pfam" id="PF00005">
    <property type="entry name" value="ABC_tran"/>
    <property type="match status" value="2"/>
</dbReference>
<dbReference type="GO" id="GO:0016887">
    <property type="term" value="F:ATP hydrolysis activity"/>
    <property type="evidence" value="ECO:0007669"/>
    <property type="project" value="InterPro"/>
</dbReference>
<feature type="domain" description="ABC transporter" evidence="10">
    <location>
        <begin position="274"/>
        <end position="522"/>
    </location>
</feature>
<comment type="similarity">
    <text evidence="2">Belongs to the ABC transporter superfamily.</text>
</comment>
<dbReference type="NCBIfam" id="NF007739">
    <property type="entry name" value="PRK10419.1"/>
    <property type="match status" value="2"/>
</dbReference>
<evidence type="ECO:0000256" key="7">
    <source>
        <dbReference type="ARBA" id="ARBA00023136"/>
    </source>
</evidence>
<keyword evidence="5" id="KW-0547">Nucleotide-binding</keyword>
<sequence length="531" mass="57900">MDNDTVVFELDGLRIAFGDTTVVEDLSLTLRRGETAALVGESGSGKSVSALGALDLLPPSAKVDGTRRLLGESLDGLPKARWNALRGGQVGFVFQEPTTSLNPLHSVGKQLAETLRLHQGVRGRAARERARELLVAVQLPRPDVLLDAHPHQLSGGQRQRVMIAMAIANDPALLIADEPTTALDVTVQREILALLARLRDTHGMAMLFITHDLNLVRRHADSVHVMKQGRLIESGTVAQVFDTPREAYTRHLLAAEPEGRAVALPAAAPTLLEAHALSVAFEQGKSWLGRRPAPFVAVHPLDIQLARGETLGLVGESGSGKTTLAMALLRLTAADGEIVFGGERLDTLRGNALRRRRRRFQVVFQDPYGSLSPRMPVMDIVSEGLRFHHPELSDAEVERRVAATLDEVGLPADCAARYPHEFSGGQRQRIAVARAIILEPDLVVLDEPTSALDRSVQKQLIALLRDLQSRRGLSYLFISHDLAVVRAMAHRVMVLKDGRVVEQGDCDTLLSRPQADYTQRLLEASGLGDRT</sequence>
<dbReference type="GO" id="GO:0005524">
    <property type="term" value="F:ATP binding"/>
    <property type="evidence" value="ECO:0007669"/>
    <property type="project" value="UniProtKB-KW"/>
</dbReference>
<dbReference type="EC" id="7.4.2.9" evidence="8"/>
<dbReference type="CDD" id="cd03257">
    <property type="entry name" value="ABC_NikE_OppD_transporters"/>
    <property type="match status" value="2"/>
</dbReference>
<keyword evidence="3" id="KW-0813">Transport</keyword>
<name>Q1QW57_CHRI1</name>
<proteinExistence type="inferred from homology"/>
<dbReference type="SUPFAM" id="SSF52540">
    <property type="entry name" value="P-loop containing nucleoside triphosphate hydrolases"/>
    <property type="match status" value="2"/>
</dbReference>
<dbReference type="Gene3D" id="3.40.50.300">
    <property type="entry name" value="P-loop containing nucleotide triphosphate hydrolases"/>
    <property type="match status" value="2"/>
</dbReference>
<dbReference type="Pfam" id="PF08352">
    <property type="entry name" value="oligo_HPY"/>
    <property type="match status" value="1"/>
</dbReference>
<evidence type="ECO:0000256" key="8">
    <source>
        <dbReference type="ARBA" id="ARBA00038852"/>
    </source>
</evidence>
<keyword evidence="6" id="KW-0067">ATP-binding</keyword>
<evidence type="ECO:0000256" key="4">
    <source>
        <dbReference type="ARBA" id="ARBA00022475"/>
    </source>
</evidence>
<evidence type="ECO:0000256" key="1">
    <source>
        <dbReference type="ARBA" id="ARBA00004417"/>
    </source>
</evidence>
<dbReference type="NCBIfam" id="NF008453">
    <property type="entry name" value="PRK11308.1"/>
    <property type="match status" value="2"/>
</dbReference>
<accession>Q1QW57</accession>
<keyword evidence="4" id="KW-1003">Cell membrane</keyword>
<dbReference type="GO" id="GO:0005886">
    <property type="term" value="C:plasma membrane"/>
    <property type="evidence" value="ECO:0007669"/>
    <property type="project" value="UniProtKB-SubCell"/>
</dbReference>
<dbReference type="InterPro" id="IPR017871">
    <property type="entry name" value="ABC_transporter-like_CS"/>
</dbReference>
<dbReference type="EMBL" id="CP000285">
    <property type="protein sequence ID" value="ABE59301.1"/>
    <property type="molecule type" value="Genomic_DNA"/>
</dbReference>
<feature type="domain" description="ABC transporter" evidence="10">
    <location>
        <begin position="8"/>
        <end position="253"/>
    </location>
</feature>
<dbReference type="PANTHER" id="PTHR43297:SF2">
    <property type="entry name" value="DIPEPTIDE TRANSPORT ATP-BINDING PROTEIN DPPD"/>
    <property type="match status" value="1"/>
</dbReference>
<dbReference type="AlphaFoldDB" id="Q1QW57"/>
<dbReference type="SMART" id="SM00382">
    <property type="entry name" value="AAA"/>
    <property type="match status" value="2"/>
</dbReference>
<evidence type="ECO:0000256" key="5">
    <source>
        <dbReference type="ARBA" id="ARBA00022741"/>
    </source>
</evidence>
<dbReference type="Proteomes" id="UP000000239">
    <property type="component" value="Chromosome"/>
</dbReference>
<dbReference type="InterPro" id="IPR027417">
    <property type="entry name" value="P-loop_NTPase"/>
</dbReference>
<dbReference type="PANTHER" id="PTHR43297">
    <property type="entry name" value="OLIGOPEPTIDE TRANSPORT ATP-BINDING PROTEIN APPD"/>
    <property type="match status" value="1"/>
</dbReference>
<evidence type="ECO:0000256" key="9">
    <source>
        <dbReference type="ARBA" id="ARBA00047356"/>
    </source>
</evidence>
<dbReference type="KEGG" id="csa:Csal_1949"/>
<dbReference type="GO" id="GO:0015833">
    <property type="term" value="P:peptide transport"/>
    <property type="evidence" value="ECO:0007669"/>
    <property type="project" value="InterPro"/>
</dbReference>
<dbReference type="InterPro" id="IPR013563">
    <property type="entry name" value="Oligopep_ABC_C"/>
</dbReference>
<dbReference type="InterPro" id="IPR050388">
    <property type="entry name" value="ABC_Ni/Peptide_Import"/>
</dbReference>
<dbReference type="eggNOG" id="COG4172">
    <property type="taxonomic scope" value="Bacteria"/>
</dbReference>
<dbReference type="STRING" id="290398.Csal_1949"/>
<dbReference type="RefSeq" id="WP_011507247.1">
    <property type="nucleotide sequence ID" value="NC_007963.1"/>
</dbReference>
<evidence type="ECO:0000313" key="11">
    <source>
        <dbReference type="EMBL" id="ABE59301.1"/>
    </source>
</evidence>
<dbReference type="PROSITE" id="PS50893">
    <property type="entry name" value="ABC_TRANSPORTER_2"/>
    <property type="match status" value="2"/>
</dbReference>
<gene>
    <name evidence="11" type="ordered locus">Csal_1949</name>
</gene>
<dbReference type="OrthoDB" id="9784450at2"/>
<dbReference type="HOGENOM" id="CLU_000604_86_0_6"/>
<dbReference type="GeneID" id="95334667"/>
<dbReference type="InterPro" id="IPR003439">
    <property type="entry name" value="ABC_transporter-like_ATP-bd"/>
</dbReference>
<keyword evidence="12" id="KW-1185">Reference proteome</keyword>
<evidence type="ECO:0000256" key="3">
    <source>
        <dbReference type="ARBA" id="ARBA00022448"/>
    </source>
</evidence>
<comment type="subcellular location">
    <subcellularLocation>
        <location evidence="1">Cell inner membrane</location>
        <topology evidence="1">Peripheral membrane protein</topology>
    </subcellularLocation>
</comment>
<evidence type="ECO:0000313" key="12">
    <source>
        <dbReference type="Proteomes" id="UP000000239"/>
    </source>
</evidence>
<reference evidence="11 12" key="1">
    <citation type="journal article" date="2011" name="Stand. Genomic Sci.">
        <title>Complete genome sequence of the halophilic and highly halotolerant Chromohalobacter salexigens type strain (1H11(T)).</title>
        <authorList>
            <person name="Copeland A."/>
            <person name="O'Connor K."/>
            <person name="Lucas S."/>
            <person name="Lapidus A."/>
            <person name="Berry K.W."/>
            <person name="Detter J.C."/>
            <person name="Del Rio T.G."/>
            <person name="Hammon N."/>
            <person name="Dalin E."/>
            <person name="Tice H."/>
            <person name="Pitluck S."/>
            <person name="Bruce D."/>
            <person name="Goodwin L."/>
            <person name="Han C."/>
            <person name="Tapia R."/>
            <person name="Saunders E."/>
            <person name="Schmutz J."/>
            <person name="Brettin T."/>
            <person name="Larimer F."/>
            <person name="Land M."/>
            <person name="Hauser L."/>
            <person name="Vargas C."/>
            <person name="Nieto J.J."/>
            <person name="Kyrpides N.C."/>
            <person name="Ivanova N."/>
            <person name="Goker M."/>
            <person name="Klenk H.P."/>
            <person name="Csonka L.N."/>
            <person name="Woyke T."/>
        </authorList>
    </citation>
    <scope>NUCLEOTIDE SEQUENCE [LARGE SCALE GENOMIC DNA]</scope>
    <source>
        <strain evidence="12">ATCC BAA-138 / DSM 3043 / CIP 106854 / NCIMB 13768 / 1H11</strain>
    </source>
</reference>
<evidence type="ECO:0000256" key="2">
    <source>
        <dbReference type="ARBA" id="ARBA00005417"/>
    </source>
</evidence>
<protein>
    <recommendedName>
        <fullName evidence="8">ABC-type dipeptide transporter</fullName>
        <ecNumber evidence="8">7.4.2.9</ecNumber>
    </recommendedName>
</protein>
<dbReference type="PROSITE" id="PS00211">
    <property type="entry name" value="ABC_TRANSPORTER_1"/>
    <property type="match status" value="2"/>
</dbReference>
<comment type="catalytic activity">
    <reaction evidence="9">
        <text>a dipeptide(out) + ATP + H2O = a dipeptide(in) + ADP + phosphate + H(+)</text>
        <dbReference type="Rhea" id="RHEA:23120"/>
        <dbReference type="ChEBI" id="CHEBI:15377"/>
        <dbReference type="ChEBI" id="CHEBI:15378"/>
        <dbReference type="ChEBI" id="CHEBI:30616"/>
        <dbReference type="ChEBI" id="CHEBI:43474"/>
        <dbReference type="ChEBI" id="CHEBI:90799"/>
        <dbReference type="ChEBI" id="CHEBI:456216"/>
        <dbReference type="EC" id="7.4.2.9"/>
    </reaction>
</comment>
<evidence type="ECO:0000259" key="10">
    <source>
        <dbReference type="PROSITE" id="PS50893"/>
    </source>
</evidence>